<protein>
    <submittedName>
        <fullName evidence="1">Uncharacterized protein</fullName>
    </submittedName>
</protein>
<name>A0ABR1BEE7_POLSC</name>
<dbReference type="EMBL" id="JAWJWF010000002">
    <property type="protein sequence ID" value="KAK6638428.1"/>
    <property type="molecule type" value="Genomic_DNA"/>
</dbReference>
<dbReference type="Proteomes" id="UP001359485">
    <property type="component" value="Unassembled WGS sequence"/>
</dbReference>
<reference evidence="1 2" key="1">
    <citation type="submission" date="2023-09" db="EMBL/GenBank/DDBJ databases">
        <title>Genomes of two closely related lineages of the louse Polyplax serrata with different host specificities.</title>
        <authorList>
            <person name="Martinu J."/>
            <person name="Tarabai H."/>
            <person name="Stefka J."/>
            <person name="Hypsa V."/>
        </authorList>
    </citation>
    <scope>NUCLEOTIDE SEQUENCE [LARGE SCALE GENOMIC DNA]</scope>
    <source>
        <strain evidence="1">98ZLc_SE</strain>
    </source>
</reference>
<evidence type="ECO:0000313" key="2">
    <source>
        <dbReference type="Proteomes" id="UP001359485"/>
    </source>
</evidence>
<gene>
    <name evidence="1" type="ORF">RUM44_008857</name>
</gene>
<keyword evidence="2" id="KW-1185">Reference proteome</keyword>
<comment type="caution">
    <text evidence="1">The sequence shown here is derived from an EMBL/GenBank/DDBJ whole genome shotgun (WGS) entry which is preliminary data.</text>
</comment>
<organism evidence="1 2">
    <name type="scientific">Polyplax serrata</name>
    <name type="common">Common mouse louse</name>
    <dbReference type="NCBI Taxonomy" id="468196"/>
    <lineage>
        <taxon>Eukaryota</taxon>
        <taxon>Metazoa</taxon>
        <taxon>Ecdysozoa</taxon>
        <taxon>Arthropoda</taxon>
        <taxon>Hexapoda</taxon>
        <taxon>Insecta</taxon>
        <taxon>Pterygota</taxon>
        <taxon>Neoptera</taxon>
        <taxon>Paraneoptera</taxon>
        <taxon>Psocodea</taxon>
        <taxon>Troctomorpha</taxon>
        <taxon>Phthiraptera</taxon>
        <taxon>Anoplura</taxon>
        <taxon>Polyplacidae</taxon>
        <taxon>Polyplax</taxon>
    </lineage>
</organism>
<evidence type="ECO:0000313" key="1">
    <source>
        <dbReference type="EMBL" id="KAK6638428.1"/>
    </source>
</evidence>
<sequence>MWDPKQQQKRVFNRPNRWGCGGLIQVSEIITSKKAAVGVLWGCDIYYCKVPEYLRVPVLALLALSS</sequence>
<proteinExistence type="predicted"/>
<accession>A0ABR1BEE7</accession>